<evidence type="ECO:0000256" key="13">
    <source>
        <dbReference type="HAMAP-Rule" id="MF_00113"/>
    </source>
</evidence>
<dbReference type="RefSeq" id="WP_252852549.1">
    <property type="nucleotide sequence ID" value="NZ_JAMXLR010000036.1"/>
</dbReference>
<evidence type="ECO:0000256" key="2">
    <source>
        <dbReference type="ARBA" id="ARBA00004691"/>
    </source>
</evidence>
<dbReference type="EC" id="2.4.99.17" evidence="10 13"/>
<keyword evidence="15" id="KW-1185">Reference proteome</keyword>
<dbReference type="Proteomes" id="UP001155241">
    <property type="component" value="Unassembled WGS sequence"/>
</dbReference>
<organism evidence="14 15">
    <name type="scientific">Aeoliella straminimaris</name>
    <dbReference type="NCBI Taxonomy" id="2954799"/>
    <lineage>
        <taxon>Bacteria</taxon>
        <taxon>Pseudomonadati</taxon>
        <taxon>Planctomycetota</taxon>
        <taxon>Planctomycetia</taxon>
        <taxon>Pirellulales</taxon>
        <taxon>Lacipirellulaceae</taxon>
        <taxon>Aeoliella</taxon>
    </lineage>
</organism>
<accession>A0A9X2F8S3</accession>
<keyword evidence="14" id="KW-0328">Glycosyltransferase</keyword>
<evidence type="ECO:0000256" key="12">
    <source>
        <dbReference type="ARBA" id="ARBA00076160"/>
    </source>
</evidence>
<comment type="catalytic activity">
    <reaction evidence="8 13">
        <text>7-aminomethyl-7-carbaguanosine(34) in tRNA + S-adenosyl-L-methionine = epoxyqueuosine(34) in tRNA + adenine + L-methionine + 2 H(+)</text>
        <dbReference type="Rhea" id="RHEA:32155"/>
        <dbReference type="Rhea" id="RHEA-COMP:10342"/>
        <dbReference type="Rhea" id="RHEA-COMP:18582"/>
        <dbReference type="ChEBI" id="CHEBI:15378"/>
        <dbReference type="ChEBI" id="CHEBI:16708"/>
        <dbReference type="ChEBI" id="CHEBI:57844"/>
        <dbReference type="ChEBI" id="CHEBI:59789"/>
        <dbReference type="ChEBI" id="CHEBI:82833"/>
        <dbReference type="ChEBI" id="CHEBI:194443"/>
        <dbReference type="EC" id="2.4.99.17"/>
    </reaction>
</comment>
<dbReference type="PANTHER" id="PTHR30307">
    <property type="entry name" value="S-ADENOSYLMETHIONINE:TRNA RIBOSYLTRANSFERASE-ISOMERASE"/>
    <property type="match status" value="1"/>
</dbReference>
<dbReference type="InterPro" id="IPR042118">
    <property type="entry name" value="QueA_dom1"/>
</dbReference>
<comment type="subunit">
    <text evidence="3 13">Monomer.</text>
</comment>
<dbReference type="NCBIfam" id="NF001140">
    <property type="entry name" value="PRK00147.1"/>
    <property type="match status" value="1"/>
</dbReference>
<dbReference type="AlphaFoldDB" id="A0A9X2F8S3"/>
<sequence length="362" mass="40711">MPLIPTNHHKMSPDPFFDYHLPRELIAQEPLRNRADARMMVVDRQRQKITHWHVRDLPELLRSGDSLVLNNTKVIPAQLFGRRKTTGGQWHGLFLRESEDGHWRIVCKTRGRLAPGDAIDLLDREGREAATLWLLDRLEGGQWLAHLDSEGTTEELLIKVGRVPLPHYIRGGRMVDADVKNYQTVFASQPGAVAAPTAGLHFTEELLRQSKQRGVEFAQVTLHVGLGTFRPITVERPEEHQMHSEWGEITEATAESLNATREKGGRIVAVGTTAVRVLESAAAAAPAGKTLAGWCGDTDLFIHPPYEFRAVDTLMTNFHFPRTTLLLLVQAFAGTELVREAYAEAVREEYRFYSYGDAMLVI</sequence>
<dbReference type="InterPro" id="IPR003699">
    <property type="entry name" value="QueA"/>
</dbReference>
<dbReference type="FunFam" id="3.40.1780.10:FF:000001">
    <property type="entry name" value="S-adenosylmethionine:tRNA ribosyltransferase-isomerase"/>
    <property type="match status" value="1"/>
</dbReference>
<dbReference type="GO" id="GO:0005737">
    <property type="term" value="C:cytoplasm"/>
    <property type="evidence" value="ECO:0007669"/>
    <property type="project" value="UniProtKB-SubCell"/>
</dbReference>
<dbReference type="EMBL" id="JAMXLR010000036">
    <property type="protein sequence ID" value="MCO6044447.1"/>
    <property type="molecule type" value="Genomic_DNA"/>
</dbReference>
<evidence type="ECO:0000256" key="6">
    <source>
        <dbReference type="ARBA" id="ARBA00022691"/>
    </source>
</evidence>
<evidence type="ECO:0000256" key="7">
    <source>
        <dbReference type="ARBA" id="ARBA00022785"/>
    </source>
</evidence>
<evidence type="ECO:0000256" key="1">
    <source>
        <dbReference type="ARBA" id="ARBA00004496"/>
    </source>
</evidence>
<evidence type="ECO:0000256" key="3">
    <source>
        <dbReference type="ARBA" id="ARBA00011245"/>
    </source>
</evidence>
<comment type="function">
    <text evidence="13">Transfers and isomerizes the ribose moiety from AdoMet to the 7-aminomethyl group of 7-deazaguanine (preQ1-tRNA) to give epoxyqueuosine (oQ-tRNA).</text>
</comment>
<comment type="pathway">
    <text evidence="2 13">tRNA modification; tRNA-queuosine biosynthesis.</text>
</comment>
<evidence type="ECO:0000256" key="8">
    <source>
        <dbReference type="ARBA" id="ARBA00052751"/>
    </source>
</evidence>
<comment type="subcellular location">
    <subcellularLocation>
        <location evidence="1 13">Cytoplasm</location>
    </subcellularLocation>
</comment>
<gene>
    <name evidence="13 14" type="primary">queA</name>
    <name evidence="14" type="ORF">NG895_11080</name>
</gene>
<evidence type="ECO:0000256" key="11">
    <source>
        <dbReference type="ARBA" id="ARBA00069325"/>
    </source>
</evidence>
<dbReference type="InterPro" id="IPR036100">
    <property type="entry name" value="QueA_sf"/>
</dbReference>
<dbReference type="SUPFAM" id="SSF111337">
    <property type="entry name" value="QueA-like"/>
    <property type="match status" value="1"/>
</dbReference>
<dbReference type="HAMAP" id="MF_00113">
    <property type="entry name" value="QueA"/>
    <property type="match status" value="1"/>
</dbReference>
<keyword evidence="7 13" id="KW-0671">Queuosine biosynthesis</keyword>
<evidence type="ECO:0000313" key="15">
    <source>
        <dbReference type="Proteomes" id="UP001155241"/>
    </source>
</evidence>
<evidence type="ECO:0000256" key="5">
    <source>
        <dbReference type="ARBA" id="ARBA00022679"/>
    </source>
</evidence>
<comment type="similarity">
    <text evidence="9 13">Belongs to the QueA family.</text>
</comment>
<keyword evidence="5 13" id="KW-0808">Transferase</keyword>
<keyword evidence="6 13" id="KW-0949">S-adenosyl-L-methionine</keyword>
<dbReference type="GO" id="GO:0008616">
    <property type="term" value="P:tRNA queuosine(34) biosynthetic process"/>
    <property type="evidence" value="ECO:0007669"/>
    <property type="project" value="UniProtKB-UniRule"/>
</dbReference>
<dbReference type="InterPro" id="IPR042119">
    <property type="entry name" value="QueA_dom2"/>
</dbReference>
<name>A0A9X2F8S3_9BACT</name>
<protein>
    <recommendedName>
        <fullName evidence="11 13">S-adenosylmethionine:tRNA ribosyltransferase-isomerase</fullName>
        <ecNumber evidence="10 13">2.4.99.17</ecNumber>
    </recommendedName>
    <alternativeName>
        <fullName evidence="12 13">Queuosine biosynthesis protein QueA</fullName>
    </alternativeName>
</protein>
<dbReference type="PANTHER" id="PTHR30307:SF0">
    <property type="entry name" value="S-ADENOSYLMETHIONINE:TRNA RIBOSYLTRANSFERASE-ISOMERASE"/>
    <property type="match status" value="1"/>
</dbReference>
<comment type="caution">
    <text evidence="14">The sequence shown here is derived from an EMBL/GenBank/DDBJ whole genome shotgun (WGS) entry which is preliminary data.</text>
</comment>
<dbReference type="Pfam" id="PF02547">
    <property type="entry name" value="Queuosine_synth"/>
    <property type="match status" value="1"/>
</dbReference>
<dbReference type="Gene3D" id="2.40.10.240">
    <property type="entry name" value="QueA-like"/>
    <property type="match status" value="1"/>
</dbReference>
<evidence type="ECO:0000313" key="14">
    <source>
        <dbReference type="EMBL" id="MCO6044447.1"/>
    </source>
</evidence>
<proteinExistence type="inferred from homology"/>
<evidence type="ECO:0000256" key="10">
    <source>
        <dbReference type="ARBA" id="ARBA00066503"/>
    </source>
</evidence>
<evidence type="ECO:0000256" key="9">
    <source>
        <dbReference type="ARBA" id="ARBA00061210"/>
    </source>
</evidence>
<reference evidence="14" key="1">
    <citation type="submission" date="2022-06" db="EMBL/GenBank/DDBJ databases">
        <title>Aeoliella straminimaris, a novel planctomycete from sediments.</title>
        <authorList>
            <person name="Vitorino I.R."/>
            <person name="Lage O.M."/>
        </authorList>
    </citation>
    <scope>NUCLEOTIDE SEQUENCE</scope>
    <source>
        <strain evidence="14">ICT_H6.2</strain>
    </source>
</reference>
<keyword evidence="4 13" id="KW-0963">Cytoplasm</keyword>
<dbReference type="GO" id="GO:0051075">
    <property type="term" value="F:S-adenosylmethionine:tRNA ribosyltransferase-isomerase activity"/>
    <property type="evidence" value="ECO:0007669"/>
    <property type="project" value="UniProtKB-EC"/>
</dbReference>
<dbReference type="Gene3D" id="3.40.1780.10">
    <property type="entry name" value="QueA-like"/>
    <property type="match status" value="1"/>
</dbReference>
<dbReference type="NCBIfam" id="TIGR00113">
    <property type="entry name" value="queA"/>
    <property type="match status" value="1"/>
</dbReference>
<evidence type="ECO:0000256" key="4">
    <source>
        <dbReference type="ARBA" id="ARBA00022490"/>
    </source>
</evidence>